<evidence type="ECO:0000256" key="1">
    <source>
        <dbReference type="ARBA" id="ARBA00001255"/>
    </source>
</evidence>
<dbReference type="FunFam" id="3.20.20.70:FF:000093">
    <property type="entry name" value="Alpha-galactosidase"/>
    <property type="match status" value="1"/>
</dbReference>
<dbReference type="Pfam" id="PF17801">
    <property type="entry name" value="Melibiase_C"/>
    <property type="match status" value="1"/>
</dbReference>
<dbReference type="PRINTS" id="PR00740">
    <property type="entry name" value="GLHYDRLASE27"/>
</dbReference>
<dbReference type="AlphaFoldDB" id="A0A5B6WJG6"/>
<gene>
    <name evidence="12" type="ORF">EPI10_021622</name>
</gene>
<dbReference type="FunFam" id="2.60.40.1180:FF:000008">
    <property type="entry name" value="Alpha-galactosidase"/>
    <property type="match status" value="1"/>
</dbReference>
<evidence type="ECO:0000256" key="9">
    <source>
        <dbReference type="RuleBase" id="RU361168"/>
    </source>
</evidence>
<evidence type="ECO:0000256" key="6">
    <source>
        <dbReference type="ARBA" id="ARBA00023157"/>
    </source>
</evidence>
<evidence type="ECO:0000313" key="12">
    <source>
        <dbReference type="EMBL" id="KAA3481245.1"/>
    </source>
</evidence>
<accession>A0A5B6WJG6</accession>
<keyword evidence="4" id="KW-0732">Signal</keyword>
<feature type="transmembrane region" description="Helical" evidence="10">
    <location>
        <begin position="12"/>
        <end position="30"/>
    </location>
</feature>
<evidence type="ECO:0000256" key="10">
    <source>
        <dbReference type="SAM" id="Phobius"/>
    </source>
</evidence>
<keyword evidence="7 9" id="KW-0326">Glycosidase</keyword>
<keyword evidence="10" id="KW-1133">Transmembrane helix</keyword>
<evidence type="ECO:0000256" key="8">
    <source>
        <dbReference type="ARBA" id="ARBA00056259"/>
    </source>
</evidence>
<sequence>MGMENMKKKKSVYTVYIVMVLTLWLIDGGIEGRQVGVLEKLEKPSSGFSKSYNSIYDTSKYGIFQLNNGLALTPQMGWNSWNFFACSISEDLIKETANALVSTGLADLGYVYVNIDDCWSAATRNLKGQLVPDPKTFPSGIKALSDYVHGKGLKLGIYGDAGAFTCQVRPGSLFHETGDAQLFADWGVDYLKYDNCFNLGIDPKERYPPMRDALNATGRTIFYSICEWGVEDPALWARGVGNSWRTTDDINDTWASMTTIADINDKWASHAGPGGWNGKNVFFSHRGVKILVQSCDPDMLEVGNGGMTYREYRAHFSIWALMKKPILHSWFLVNCCFHELALPSFDTNVLTATHLEFWLSPYLLFNLLCPMRILFISLLLRTLISTDHICISATLCPFESFSWLKILLLMVQAPLLIGCDVRNMTAETLEILSNKEVISVNQDSLGVQGRKVYVSGEANCLQIWAGPLSGNRLVVAFWNRCSKAATITARWEVLGLESSTLVSIRDLWQHKEVKENAVASFGAKVDSHDCHVYIFTPKTVVHSES</sequence>
<evidence type="ECO:0000256" key="4">
    <source>
        <dbReference type="ARBA" id="ARBA00022729"/>
    </source>
</evidence>
<dbReference type="InterPro" id="IPR000111">
    <property type="entry name" value="Glyco_hydro_27/36_CS"/>
</dbReference>
<dbReference type="CDD" id="cd14792">
    <property type="entry name" value="GH27"/>
    <property type="match status" value="1"/>
</dbReference>
<dbReference type="PROSITE" id="PS00512">
    <property type="entry name" value="ALPHA_GALACTOSIDASE"/>
    <property type="match status" value="1"/>
</dbReference>
<organism evidence="12 13">
    <name type="scientific">Gossypium australe</name>
    <dbReference type="NCBI Taxonomy" id="47621"/>
    <lineage>
        <taxon>Eukaryota</taxon>
        <taxon>Viridiplantae</taxon>
        <taxon>Streptophyta</taxon>
        <taxon>Embryophyta</taxon>
        <taxon>Tracheophyta</taxon>
        <taxon>Spermatophyta</taxon>
        <taxon>Magnoliopsida</taxon>
        <taxon>eudicotyledons</taxon>
        <taxon>Gunneridae</taxon>
        <taxon>Pentapetalae</taxon>
        <taxon>rosids</taxon>
        <taxon>malvids</taxon>
        <taxon>Malvales</taxon>
        <taxon>Malvaceae</taxon>
        <taxon>Malvoideae</taxon>
        <taxon>Gossypium</taxon>
    </lineage>
</organism>
<dbReference type="InterPro" id="IPR017853">
    <property type="entry name" value="GH"/>
</dbReference>
<dbReference type="GO" id="GO:0004557">
    <property type="term" value="F:alpha-galactosidase activity"/>
    <property type="evidence" value="ECO:0007669"/>
    <property type="project" value="UniProtKB-EC"/>
</dbReference>
<evidence type="ECO:0000313" key="13">
    <source>
        <dbReference type="Proteomes" id="UP000325315"/>
    </source>
</evidence>
<dbReference type="Gene3D" id="3.20.20.70">
    <property type="entry name" value="Aldolase class I"/>
    <property type="match status" value="2"/>
</dbReference>
<dbReference type="Proteomes" id="UP000325315">
    <property type="component" value="Unassembled WGS sequence"/>
</dbReference>
<name>A0A5B6WJG6_9ROSI</name>
<evidence type="ECO:0000256" key="5">
    <source>
        <dbReference type="ARBA" id="ARBA00022801"/>
    </source>
</evidence>
<evidence type="ECO:0000256" key="2">
    <source>
        <dbReference type="ARBA" id="ARBA00009743"/>
    </source>
</evidence>
<dbReference type="InterPro" id="IPR013785">
    <property type="entry name" value="Aldolase_TIM"/>
</dbReference>
<dbReference type="PANTHER" id="PTHR11452:SF75">
    <property type="entry name" value="ALPHA-GALACTOSIDASE MEL1"/>
    <property type="match status" value="1"/>
</dbReference>
<feature type="domain" description="Alpha galactosidase C-terminal" evidence="11">
    <location>
        <begin position="460"/>
        <end position="534"/>
    </location>
</feature>
<dbReference type="SUPFAM" id="SSF51445">
    <property type="entry name" value="(Trans)glycosidases"/>
    <property type="match status" value="2"/>
</dbReference>
<keyword evidence="13" id="KW-1185">Reference proteome</keyword>
<dbReference type="InterPro" id="IPR013780">
    <property type="entry name" value="Glyco_hydro_b"/>
</dbReference>
<proteinExistence type="inferred from homology"/>
<dbReference type="GO" id="GO:0005975">
    <property type="term" value="P:carbohydrate metabolic process"/>
    <property type="evidence" value="ECO:0007669"/>
    <property type="project" value="InterPro"/>
</dbReference>
<evidence type="ECO:0000256" key="7">
    <source>
        <dbReference type="ARBA" id="ARBA00023295"/>
    </source>
</evidence>
<dbReference type="Gene3D" id="2.60.40.1180">
    <property type="entry name" value="Golgi alpha-mannosidase II"/>
    <property type="match status" value="1"/>
</dbReference>
<keyword evidence="10" id="KW-0812">Transmembrane</keyword>
<dbReference type="InterPro" id="IPR002241">
    <property type="entry name" value="Glyco_hydro_27"/>
</dbReference>
<dbReference type="OrthoDB" id="5795902at2759"/>
<dbReference type="PANTHER" id="PTHR11452">
    <property type="entry name" value="ALPHA-GALACTOSIDASE/ALPHA-N-ACETYLGALACTOSAMINIDASE"/>
    <property type="match status" value="1"/>
</dbReference>
<dbReference type="SUPFAM" id="SSF51011">
    <property type="entry name" value="Glycosyl hydrolase domain"/>
    <property type="match status" value="1"/>
</dbReference>
<protein>
    <recommendedName>
        <fullName evidence="3 9">Alpha-galactosidase</fullName>
        <ecNumber evidence="3 9">3.2.1.22</ecNumber>
    </recommendedName>
    <alternativeName>
        <fullName evidence="9">Melibiase</fullName>
    </alternativeName>
</protein>
<evidence type="ECO:0000259" key="11">
    <source>
        <dbReference type="Pfam" id="PF17801"/>
    </source>
</evidence>
<dbReference type="Pfam" id="PF16499">
    <property type="entry name" value="Melibiase_2"/>
    <property type="match status" value="1"/>
</dbReference>
<keyword evidence="6 9" id="KW-1015">Disulfide bond</keyword>
<comment type="similarity">
    <text evidence="2 9">Belongs to the glycosyl hydrolase 27 family.</text>
</comment>
<dbReference type="EMBL" id="SMMG02000003">
    <property type="protein sequence ID" value="KAA3481245.1"/>
    <property type="molecule type" value="Genomic_DNA"/>
</dbReference>
<comment type="catalytic activity">
    <reaction evidence="1 9">
        <text>Hydrolysis of terminal, non-reducing alpha-D-galactose residues in alpha-D-galactosides, including galactose oligosaccharides, galactomannans and galactolipids.</text>
        <dbReference type="EC" id="3.2.1.22"/>
    </reaction>
</comment>
<reference evidence="13" key="1">
    <citation type="journal article" date="2019" name="Plant Biotechnol. J.">
        <title>Genome sequencing of the Australian wild diploid species Gossypium australe highlights disease resistance and delayed gland morphogenesis.</title>
        <authorList>
            <person name="Cai Y."/>
            <person name="Cai X."/>
            <person name="Wang Q."/>
            <person name="Wang P."/>
            <person name="Zhang Y."/>
            <person name="Cai C."/>
            <person name="Xu Y."/>
            <person name="Wang K."/>
            <person name="Zhou Z."/>
            <person name="Wang C."/>
            <person name="Geng S."/>
            <person name="Li B."/>
            <person name="Dong Q."/>
            <person name="Hou Y."/>
            <person name="Wang H."/>
            <person name="Ai P."/>
            <person name="Liu Z."/>
            <person name="Yi F."/>
            <person name="Sun M."/>
            <person name="An G."/>
            <person name="Cheng J."/>
            <person name="Zhang Y."/>
            <person name="Shi Q."/>
            <person name="Xie Y."/>
            <person name="Shi X."/>
            <person name="Chang Y."/>
            <person name="Huang F."/>
            <person name="Chen Y."/>
            <person name="Hong S."/>
            <person name="Mi L."/>
            <person name="Sun Q."/>
            <person name="Zhang L."/>
            <person name="Zhou B."/>
            <person name="Peng R."/>
            <person name="Zhang X."/>
            <person name="Liu F."/>
        </authorList>
    </citation>
    <scope>NUCLEOTIDE SEQUENCE [LARGE SCALE GENOMIC DNA]</scope>
    <source>
        <strain evidence="13">cv. PA1801</strain>
    </source>
</reference>
<comment type="function">
    <text evidence="8">May regulate leaf (and possibly other organ) development by functioning in cell wall loosening and cell wall expansion.</text>
</comment>
<dbReference type="InterPro" id="IPR041233">
    <property type="entry name" value="Melibiase_C"/>
</dbReference>
<keyword evidence="10" id="KW-0472">Membrane</keyword>
<dbReference type="EC" id="3.2.1.22" evidence="3 9"/>
<evidence type="ECO:0000256" key="3">
    <source>
        <dbReference type="ARBA" id="ARBA00012755"/>
    </source>
</evidence>
<keyword evidence="5 9" id="KW-0378">Hydrolase</keyword>
<comment type="caution">
    <text evidence="12">The sequence shown here is derived from an EMBL/GenBank/DDBJ whole genome shotgun (WGS) entry which is preliminary data.</text>
</comment>